<feature type="region of interest" description="Disordered" evidence="1">
    <location>
        <begin position="277"/>
        <end position="296"/>
    </location>
</feature>
<dbReference type="Pfam" id="PF08613">
    <property type="entry name" value="Cyclin"/>
    <property type="match status" value="1"/>
</dbReference>
<evidence type="ECO:0000313" key="2">
    <source>
        <dbReference type="EMBL" id="KAJ1647289.1"/>
    </source>
</evidence>
<dbReference type="CDD" id="cd20558">
    <property type="entry name" value="CYCLIN_ScPCL7-like"/>
    <property type="match status" value="1"/>
</dbReference>
<dbReference type="GO" id="GO:0016538">
    <property type="term" value="F:cyclin-dependent protein serine/threonine kinase regulator activity"/>
    <property type="evidence" value="ECO:0007669"/>
    <property type="project" value="TreeGrafter"/>
</dbReference>
<reference evidence="2" key="1">
    <citation type="submission" date="2022-07" db="EMBL/GenBank/DDBJ databases">
        <title>Phylogenomic reconstructions and comparative analyses of Kickxellomycotina fungi.</title>
        <authorList>
            <person name="Reynolds N.K."/>
            <person name="Stajich J.E."/>
            <person name="Barry K."/>
            <person name="Grigoriev I.V."/>
            <person name="Crous P."/>
            <person name="Smith M.E."/>
        </authorList>
    </citation>
    <scope>NUCLEOTIDE SEQUENCE</scope>
    <source>
        <strain evidence="2">NBRC 105413</strain>
    </source>
</reference>
<comment type="caution">
    <text evidence="2">The sequence shown here is derived from an EMBL/GenBank/DDBJ whole genome shotgun (WGS) entry which is preliminary data.</text>
</comment>
<sequence length="307" mass="34191">MALVFNLATTPVQETVRQVSAYLDAVTGCSQSLALQTREPGIHERQTSLTLFHARSVPTIDLETYMTRILKYCPCQNEVFLGLVVYMQQMIDQCARRRMPFTVDAFSIHRLVITAVTVGSKWFSDVFFTNSRYAKVGGISVAELNNLELQFLSIVDFDLNIQPEVLQAIGADLFSGRLPKLTNVYRDVVCMHTKLDSAFSPTQLLTVTATEQQQQQQQMPHNYSYTAAQHNPSRPLSYPGPNGVFYSNPSAPRASNIYKYRNIHDQMASKTLVNTAGRNNMQSTDSTLTSSSPGDTTAISALHHGIL</sequence>
<dbReference type="GO" id="GO:0019901">
    <property type="term" value="F:protein kinase binding"/>
    <property type="evidence" value="ECO:0007669"/>
    <property type="project" value="InterPro"/>
</dbReference>
<dbReference type="GO" id="GO:0000307">
    <property type="term" value="C:cyclin-dependent protein kinase holoenzyme complex"/>
    <property type="evidence" value="ECO:0007669"/>
    <property type="project" value="TreeGrafter"/>
</dbReference>
<dbReference type="PANTHER" id="PTHR15615:SF94">
    <property type="entry name" value="PHO85 CYCLIN-6-RELATED"/>
    <property type="match status" value="1"/>
</dbReference>
<evidence type="ECO:0000256" key="1">
    <source>
        <dbReference type="SAM" id="MobiDB-lite"/>
    </source>
</evidence>
<organism evidence="2 3">
    <name type="scientific">Coemansia asiatica</name>
    <dbReference type="NCBI Taxonomy" id="1052880"/>
    <lineage>
        <taxon>Eukaryota</taxon>
        <taxon>Fungi</taxon>
        <taxon>Fungi incertae sedis</taxon>
        <taxon>Zoopagomycota</taxon>
        <taxon>Kickxellomycotina</taxon>
        <taxon>Kickxellomycetes</taxon>
        <taxon>Kickxellales</taxon>
        <taxon>Kickxellaceae</taxon>
        <taxon>Coemansia</taxon>
    </lineage>
</organism>
<dbReference type="Proteomes" id="UP001145021">
    <property type="component" value="Unassembled WGS sequence"/>
</dbReference>
<protein>
    <submittedName>
        <fullName evidence="2">Cyclin-like protein interacting with PHO85</fullName>
    </submittedName>
</protein>
<dbReference type="EMBL" id="JANBOH010000034">
    <property type="protein sequence ID" value="KAJ1647289.1"/>
    <property type="molecule type" value="Genomic_DNA"/>
</dbReference>
<evidence type="ECO:0000313" key="3">
    <source>
        <dbReference type="Proteomes" id="UP001145021"/>
    </source>
</evidence>
<dbReference type="Gene3D" id="1.10.472.10">
    <property type="entry name" value="Cyclin-like"/>
    <property type="match status" value="1"/>
</dbReference>
<dbReference type="GO" id="GO:0005634">
    <property type="term" value="C:nucleus"/>
    <property type="evidence" value="ECO:0007669"/>
    <property type="project" value="TreeGrafter"/>
</dbReference>
<dbReference type="InterPro" id="IPR013922">
    <property type="entry name" value="Cyclin_PHO80-like"/>
</dbReference>
<dbReference type="PANTHER" id="PTHR15615">
    <property type="match status" value="1"/>
</dbReference>
<proteinExistence type="predicted"/>
<dbReference type="AlphaFoldDB" id="A0A9W7XP92"/>
<name>A0A9W7XP92_9FUNG</name>
<dbReference type="InterPro" id="IPR036915">
    <property type="entry name" value="Cyclin-like_sf"/>
</dbReference>
<gene>
    <name evidence="2" type="primary">PCL7_1</name>
    <name evidence="2" type="ORF">LPJ64_001335</name>
</gene>
<accession>A0A9W7XP92</accession>
<dbReference type="SUPFAM" id="SSF47954">
    <property type="entry name" value="Cyclin-like"/>
    <property type="match status" value="1"/>
</dbReference>
<keyword evidence="3" id="KW-1185">Reference proteome</keyword>